<dbReference type="OMA" id="KGMTAHY"/>
<reference evidence="4 5" key="1">
    <citation type="journal article" date="2014" name="J. Bacteriol.">
        <title>Role of an Archaeal PitA Transporter in the Copper and Arsenic Resistance of Metallosphaera sedula, an Extreme Thermoacidophile.</title>
        <authorList>
            <person name="McCarthy S."/>
            <person name="Ai C."/>
            <person name="Wheaton G."/>
            <person name="Tevatia R."/>
            <person name="Eckrich V."/>
            <person name="Kelly R."/>
            <person name="Blum P."/>
        </authorList>
    </citation>
    <scope>NUCLEOTIDE SEQUENCE [LARGE SCALE GENOMIC DNA]</scope>
    <source>
        <strain evidence="4 5">CuR1</strain>
    </source>
</reference>
<dbReference type="GO" id="GO:0070402">
    <property type="term" value="F:NADPH binding"/>
    <property type="evidence" value="ECO:0007669"/>
    <property type="project" value="TreeGrafter"/>
</dbReference>
<evidence type="ECO:0000259" key="3">
    <source>
        <dbReference type="SMART" id="SM00829"/>
    </source>
</evidence>
<protein>
    <submittedName>
        <fullName evidence="4">Alcohol dehydrogenase GroES domain protein</fullName>
    </submittedName>
</protein>
<keyword evidence="1" id="KW-0521">NADP</keyword>
<dbReference type="InterPro" id="IPR013149">
    <property type="entry name" value="ADH-like_C"/>
</dbReference>
<dbReference type="AlphaFoldDB" id="A0A088E528"/>
<dbReference type="InterPro" id="IPR020843">
    <property type="entry name" value="ER"/>
</dbReference>
<dbReference type="InterPro" id="IPR036291">
    <property type="entry name" value="NAD(P)-bd_dom_sf"/>
</dbReference>
<gene>
    <name evidence="4" type="ORF">HA72_0905</name>
</gene>
<dbReference type="Proteomes" id="UP000029084">
    <property type="component" value="Chromosome"/>
</dbReference>
<sequence>MAKKATLGRKALTIQQGYTLLMKAILFEKSGLENLRVGEVKDPEPGSHDVVIRVKESGVNPIDYFVVAGIQVKPMPHIPGAEVYGEVEKVGDHVKTVKPGDKVVVYNRVFDGNCDMCLRGDEMLCRNGGIMSLVTQGGWAEKMVVPEKNLVKVNLDSALAASLPVAALTSYHALKETEVGVGKTVVVFGASGNTGMFAVQLAKKMGARVIAVSRKSWLKEFGADEIADYSNMKEVVEKATNGRMADVVINSLGTSAWDASMSVLGRRGKLVVFGTLTGAEVKLNLSAVYSAHGQIVGTTGGTRAELVELAEICSDCKVKVHREYPLEKAAEALRELNSGGRDGRIMLKIQ</sequence>
<dbReference type="Pfam" id="PF08240">
    <property type="entry name" value="ADH_N"/>
    <property type="match status" value="1"/>
</dbReference>
<name>A0A088E528_9CREN</name>
<evidence type="ECO:0000313" key="5">
    <source>
        <dbReference type="Proteomes" id="UP000029084"/>
    </source>
</evidence>
<dbReference type="EMBL" id="CP008822">
    <property type="protein sequence ID" value="AIM27063.1"/>
    <property type="molecule type" value="Genomic_DNA"/>
</dbReference>
<organism evidence="4 5">
    <name type="scientific">Metallosphaera sedula</name>
    <dbReference type="NCBI Taxonomy" id="43687"/>
    <lineage>
        <taxon>Archaea</taxon>
        <taxon>Thermoproteota</taxon>
        <taxon>Thermoprotei</taxon>
        <taxon>Sulfolobales</taxon>
        <taxon>Sulfolobaceae</taxon>
        <taxon>Metallosphaera</taxon>
    </lineage>
</organism>
<evidence type="ECO:0000256" key="2">
    <source>
        <dbReference type="ARBA" id="ARBA00023002"/>
    </source>
</evidence>
<proteinExistence type="predicted"/>
<dbReference type="PANTHER" id="PTHR48106">
    <property type="entry name" value="QUINONE OXIDOREDUCTASE PIG3-RELATED"/>
    <property type="match status" value="1"/>
</dbReference>
<dbReference type="Pfam" id="PF00107">
    <property type="entry name" value="ADH_zinc_N"/>
    <property type="match status" value="1"/>
</dbReference>
<dbReference type="GO" id="GO:0035925">
    <property type="term" value="F:mRNA 3'-UTR AU-rich region binding"/>
    <property type="evidence" value="ECO:0007669"/>
    <property type="project" value="TreeGrafter"/>
</dbReference>
<accession>A0A088E528</accession>
<dbReference type="SUPFAM" id="SSF50129">
    <property type="entry name" value="GroES-like"/>
    <property type="match status" value="1"/>
</dbReference>
<dbReference type="GO" id="GO:0005829">
    <property type="term" value="C:cytosol"/>
    <property type="evidence" value="ECO:0007669"/>
    <property type="project" value="TreeGrafter"/>
</dbReference>
<evidence type="ECO:0000313" key="4">
    <source>
        <dbReference type="EMBL" id="AIM27063.1"/>
    </source>
</evidence>
<dbReference type="PANTHER" id="PTHR48106:SF13">
    <property type="entry name" value="QUINONE OXIDOREDUCTASE-RELATED"/>
    <property type="match status" value="1"/>
</dbReference>
<dbReference type="InterPro" id="IPR013154">
    <property type="entry name" value="ADH-like_N"/>
</dbReference>
<dbReference type="InterPro" id="IPR011032">
    <property type="entry name" value="GroES-like_sf"/>
</dbReference>
<dbReference type="GO" id="GO:0003960">
    <property type="term" value="F:quinone reductase (NADPH) activity"/>
    <property type="evidence" value="ECO:0007669"/>
    <property type="project" value="TreeGrafter"/>
</dbReference>
<feature type="domain" description="Enoyl reductase (ER)" evidence="3">
    <location>
        <begin position="30"/>
        <end position="347"/>
    </location>
</feature>
<dbReference type="CDD" id="cd08264">
    <property type="entry name" value="Zn_ADH_like2"/>
    <property type="match status" value="1"/>
</dbReference>
<keyword evidence="2" id="KW-0560">Oxidoreductase</keyword>
<dbReference type="SUPFAM" id="SSF51735">
    <property type="entry name" value="NAD(P)-binding Rossmann-fold domains"/>
    <property type="match status" value="1"/>
</dbReference>
<dbReference type="Gene3D" id="3.90.180.10">
    <property type="entry name" value="Medium-chain alcohol dehydrogenases, catalytic domain"/>
    <property type="match status" value="1"/>
</dbReference>
<dbReference type="SMART" id="SM00829">
    <property type="entry name" value="PKS_ER"/>
    <property type="match status" value="1"/>
</dbReference>
<evidence type="ECO:0000256" key="1">
    <source>
        <dbReference type="ARBA" id="ARBA00022857"/>
    </source>
</evidence>